<reference evidence="5" key="1">
    <citation type="submission" date="2017-07" db="EMBL/GenBank/DDBJ databases">
        <title>Taro Niue Genome Assembly and Annotation.</title>
        <authorList>
            <person name="Atibalentja N."/>
            <person name="Keating K."/>
            <person name="Fields C.J."/>
        </authorList>
    </citation>
    <scope>NUCLEOTIDE SEQUENCE</scope>
    <source>
        <strain evidence="5">Niue_2</strain>
        <tissue evidence="5">Leaf</tissue>
    </source>
</reference>
<dbReference type="GO" id="GO:0010073">
    <property type="term" value="P:meristem maintenance"/>
    <property type="evidence" value="ECO:0007669"/>
    <property type="project" value="InterPro"/>
</dbReference>
<dbReference type="InterPro" id="IPR044824">
    <property type="entry name" value="MAIN-like"/>
</dbReference>
<keyword evidence="1" id="KW-0175">Coiled coil</keyword>
<feature type="region of interest" description="Disordered" evidence="2">
    <location>
        <begin position="506"/>
        <end position="578"/>
    </location>
</feature>
<evidence type="ECO:0000256" key="3">
    <source>
        <dbReference type="SAM" id="SignalP"/>
    </source>
</evidence>
<evidence type="ECO:0000256" key="1">
    <source>
        <dbReference type="SAM" id="Coils"/>
    </source>
</evidence>
<proteinExistence type="predicted"/>
<dbReference type="AlphaFoldDB" id="A0A843XH18"/>
<keyword evidence="3" id="KW-0732">Signal</keyword>
<evidence type="ECO:0000259" key="4">
    <source>
        <dbReference type="Pfam" id="PF10536"/>
    </source>
</evidence>
<dbReference type="EMBL" id="NMUH01008257">
    <property type="protein sequence ID" value="MQM18533.1"/>
    <property type="molecule type" value="Genomic_DNA"/>
</dbReference>
<name>A0A843XH18_COLES</name>
<dbReference type="PANTHER" id="PTHR46033:SF8">
    <property type="entry name" value="PROTEIN MAINTENANCE OF MERISTEMS-LIKE"/>
    <property type="match status" value="1"/>
</dbReference>
<dbReference type="InterPro" id="IPR019557">
    <property type="entry name" value="AminoTfrase-like_pln_mobile"/>
</dbReference>
<evidence type="ECO:0000256" key="2">
    <source>
        <dbReference type="SAM" id="MobiDB-lite"/>
    </source>
</evidence>
<sequence length="578" mass="65069">MLQGEMRARVSWVVVLAVFLAFPPFQRERVEEMGFSGVFRMERMRVDSTLTQALRSRWDAEATAFVFPWGLMIPSLEDVSQIIGLRIYGRPVSGYTYPCYHDLAERLLELPVERRSSLVPRVPLQETLGLFNVGKVAGESEDEHLDRLTRVSRREPASEPGAQADLDLHRFLVLFLGRLLFATRGDAVHCHFLPLLEDLGEVWAYLHLPALGRGDLARPGLVPIARRWDSRQDSRNLGDQLERLQEAIDNYPYLDLGEGDEGQPWLVQARPYFGRSMWLHAFNLVLPLHLHLSQCSLGLRQSVVEFPVRDRFRRLGRSFRGLHDTTDWREWAKEQIDNWEHRGKAVKSDATTDDAYLQAYALKYGGKVDITGEIASLRAFLYSAVRDWEAAQRQTTELRRELERVRSTEAGGASSSRAAGGSPLLLEAQLARAVLRAEEAQRHLEEWGEVRATQSERDKLRIQVEAAEAQVAEATKELAALLVQRPPGDQEEAVAWSFQQIVTEIGHSRSRSRSRASVSRATGTSVGQYLAGSSSRRRNEEEERRCQGEGSSQSGRGGSEMPPPPDRQEGSGESGGGH</sequence>
<feature type="compositionally biased region" description="Basic and acidic residues" evidence="2">
    <location>
        <begin position="537"/>
        <end position="547"/>
    </location>
</feature>
<gene>
    <name evidence="5" type="ORF">Taro_051527</name>
</gene>
<protein>
    <recommendedName>
        <fullName evidence="4">Aminotransferase-like plant mobile domain-containing protein</fullName>
    </recommendedName>
</protein>
<keyword evidence="6" id="KW-1185">Reference proteome</keyword>
<feature type="signal peptide" evidence="3">
    <location>
        <begin position="1"/>
        <end position="27"/>
    </location>
</feature>
<dbReference type="PANTHER" id="PTHR46033">
    <property type="entry name" value="PROTEIN MAIN-LIKE 2"/>
    <property type="match status" value="1"/>
</dbReference>
<evidence type="ECO:0000313" key="5">
    <source>
        <dbReference type="EMBL" id="MQM18533.1"/>
    </source>
</evidence>
<feature type="domain" description="Aminotransferase-like plant mobile" evidence="4">
    <location>
        <begin position="34"/>
        <end position="202"/>
    </location>
</feature>
<accession>A0A843XH18</accession>
<dbReference type="Pfam" id="PF10536">
    <property type="entry name" value="PMD"/>
    <property type="match status" value="1"/>
</dbReference>
<evidence type="ECO:0000313" key="6">
    <source>
        <dbReference type="Proteomes" id="UP000652761"/>
    </source>
</evidence>
<comment type="caution">
    <text evidence="5">The sequence shown here is derived from an EMBL/GenBank/DDBJ whole genome shotgun (WGS) entry which is preliminary data.</text>
</comment>
<feature type="chain" id="PRO_5032485300" description="Aminotransferase-like plant mobile domain-containing protein" evidence="3">
    <location>
        <begin position="28"/>
        <end position="578"/>
    </location>
</feature>
<dbReference type="Proteomes" id="UP000652761">
    <property type="component" value="Unassembled WGS sequence"/>
</dbReference>
<organism evidence="5 6">
    <name type="scientific">Colocasia esculenta</name>
    <name type="common">Wild taro</name>
    <name type="synonym">Arum esculentum</name>
    <dbReference type="NCBI Taxonomy" id="4460"/>
    <lineage>
        <taxon>Eukaryota</taxon>
        <taxon>Viridiplantae</taxon>
        <taxon>Streptophyta</taxon>
        <taxon>Embryophyta</taxon>
        <taxon>Tracheophyta</taxon>
        <taxon>Spermatophyta</taxon>
        <taxon>Magnoliopsida</taxon>
        <taxon>Liliopsida</taxon>
        <taxon>Araceae</taxon>
        <taxon>Aroideae</taxon>
        <taxon>Colocasieae</taxon>
        <taxon>Colocasia</taxon>
    </lineage>
</organism>
<feature type="coiled-coil region" evidence="1">
    <location>
        <begin position="450"/>
        <end position="484"/>
    </location>
</feature>